<dbReference type="PIRSF" id="PIRSF031032">
    <property type="entry name" value="TMP_97_prd"/>
    <property type="match status" value="1"/>
</dbReference>
<dbReference type="InterPro" id="IPR033118">
    <property type="entry name" value="EXPERA"/>
</dbReference>
<keyword evidence="5" id="KW-0256">Endoplasmic reticulum</keyword>
<comment type="subcellular location">
    <subcellularLocation>
        <location evidence="1">Endoplasmic reticulum membrane</location>
        <topology evidence="1">Multi-pass membrane protein</topology>
    </subcellularLocation>
</comment>
<evidence type="ECO:0000256" key="6">
    <source>
        <dbReference type="ARBA" id="ARBA00022989"/>
    </source>
</evidence>
<evidence type="ECO:0000256" key="9">
    <source>
        <dbReference type="PIRNR" id="PIRNR031032"/>
    </source>
</evidence>
<evidence type="ECO:0000259" key="10">
    <source>
        <dbReference type="PROSITE" id="PS51751"/>
    </source>
</evidence>
<evidence type="ECO:0000256" key="2">
    <source>
        <dbReference type="ARBA" id="ARBA00009096"/>
    </source>
</evidence>
<keyword evidence="6 9" id="KW-1133">Transmembrane helix</keyword>
<dbReference type="RefSeq" id="XP_009045116.1">
    <property type="nucleotide sequence ID" value="XM_009046868.1"/>
</dbReference>
<dbReference type="GO" id="GO:0005789">
    <property type="term" value="C:endoplasmic reticulum membrane"/>
    <property type="evidence" value="ECO:0007669"/>
    <property type="project" value="UniProtKB-SubCell"/>
</dbReference>
<evidence type="ECO:0000313" key="11">
    <source>
        <dbReference type="EMBL" id="ESP04170.1"/>
    </source>
</evidence>
<evidence type="ECO:0000313" key="12">
    <source>
        <dbReference type="Proteomes" id="UP000030746"/>
    </source>
</evidence>
<keyword evidence="4 9" id="KW-0812">Transmembrane</keyword>
<protein>
    <recommendedName>
        <fullName evidence="3">Sigma intracellular receptor 2</fullName>
    </recommendedName>
    <alternativeName>
        <fullName evidence="8">Transmembrane protein 97</fullName>
    </alternativeName>
</protein>
<evidence type="ECO:0000256" key="1">
    <source>
        <dbReference type="ARBA" id="ARBA00004477"/>
    </source>
</evidence>
<proteinExistence type="inferred from homology"/>
<dbReference type="InterPro" id="IPR016964">
    <property type="entry name" value="Sigma2_recept"/>
</dbReference>
<dbReference type="PANTHER" id="PTHR31204:SF1">
    <property type="entry name" value="SIGMA INTRACELLULAR RECEPTOR 2"/>
    <property type="match status" value="1"/>
</dbReference>
<feature type="transmembrane region" description="Helical" evidence="9">
    <location>
        <begin position="149"/>
        <end position="168"/>
    </location>
</feature>
<dbReference type="PROSITE" id="PS51751">
    <property type="entry name" value="EXPERA"/>
    <property type="match status" value="1"/>
</dbReference>
<dbReference type="PANTHER" id="PTHR31204">
    <property type="entry name" value="SIGMA INTRACELLULAR RECEPTOR 2"/>
    <property type="match status" value="1"/>
</dbReference>
<evidence type="ECO:0000256" key="5">
    <source>
        <dbReference type="ARBA" id="ARBA00022824"/>
    </source>
</evidence>
<evidence type="ECO:0000256" key="4">
    <source>
        <dbReference type="ARBA" id="ARBA00022692"/>
    </source>
</evidence>
<keyword evidence="12" id="KW-1185">Reference proteome</keyword>
<feature type="domain" description="EXPERA" evidence="10">
    <location>
        <begin position="16"/>
        <end position="163"/>
    </location>
</feature>
<keyword evidence="7 9" id="KW-0472">Membrane</keyword>
<dbReference type="KEGG" id="lgi:LOTGIDRAFT_180041"/>
<evidence type="ECO:0000256" key="8">
    <source>
        <dbReference type="ARBA" id="ARBA00031073"/>
    </source>
</evidence>
<feature type="transmembrane region" description="Helical" evidence="9">
    <location>
        <begin position="107"/>
        <end position="129"/>
    </location>
</feature>
<dbReference type="AlphaFoldDB" id="V4CP27"/>
<dbReference type="EMBL" id="KB199861">
    <property type="protein sequence ID" value="ESP04170.1"/>
    <property type="molecule type" value="Genomic_DNA"/>
</dbReference>
<evidence type="ECO:0000256" key="3">
    <source>
        <dbReference type="ARBA" id="ARBA00018102"/>
    </source>
</evidence>
<accession>V4CP27</accession>
<dbReference type="Pfam" id="PF05241">
    <property type="entry name" value="EBP"/>
    <property type="match status" value="1"/>
</dbReference>
<dbReference type="HOGENOM" id="CLU_086812_1_0_1"/>
<evidence type="ECO:0000256" key="7">
    <source>
        <dbReference type="ARBA" id="ARBA00023136"/>
    </source>
</evidence>
<dbReference type="Proteomes" id="UP000030746">
    <property type="component" value="Unassembled WGS sequence"/>
</dbReference>
<reference evidence="11 12" key="1">
    <citation type="journal article" date="2013" name="Nature">
        <title>Insights into bilaterian evolution from three spiralian genomes.</title>
        <authorList>
            <person name="Simakov O."/>
            <person name="Marletaz F."/>
            <person name="Cho S.J."/>
            <person name="Edsinger-Gonzales E."/>
            <person name="Havlak P."/>
            <person name="Hellsten U."/>
            <person name="Kuo D.H."/>
            <person name="Larsson T."/>
            <person name="Lv J."/>
            <person name="Arendt D."/>
            <person name="Savage R."/>
            <person name="Osoegawa K."/>
            <person name="de Jong P."/>
            <person name="Grimwood J."/>
            <person name="Chapman J.A."/>
            <person name="Shapiro H."/>
            <person name="Aerts A."/>
            <person name="Otillar R.P."/>
            <person name="Terry A.Y."/>
            <person name="Boore J.L."/>
            <person name="Grigoriev I.V."/>
            <person name="Lindberg D.R."/>
            <person name="Seaver E.C."/>
            <person name="Weisblat D.A."/>
            <person name="Putnam N.H."/>
            <person name="Rokhsar D.S."/>
        </authorList>
    </citation>
    <scope>NUCLEOTIDE SEQUENCE [LARGE SCALE GENOMIC DNA]</scope>
</reference>
<dbReference type="CTD" id="20244378"/>
<comment type="similarity">
    <text evidence="2">Belongs to the TMEM97/sigma-2 receptor family.</text>
</comment>
<name>V4CP27_LOTGI</name>
<dbReference type="InterPro" id="IPR051987">
    <property type="entry name" value="Sigma-2_receptor-like"/>
</dbReference>
<organism evidence="11 12">
    <name type="scientific">Lottia gigantea</name>
    <name type="common">Giant owl limpet</name>
    <dbReference type="NCBI Taxonomy" id="225164"/>
    <lineage>
        <taxon>Eukaryota</taxon>
        <taxon>Metazoa</taxon>
        <taxon>Spiralia</taxon>
        <taxon>Lophotrochozoa</taxon>
        <taxon>Mollusca</taxon>
        <taxon>Gastropoda</taxon>
        <taxon>Patellogastropoda</taxon>
        <taxon>Lottioidea</taxon>
        <taxon>Lottiidae</taxon>
        <taxon>Lottia</taxon>
    </lineage>
</organism>
<sequence length="186" mass="21662">MKESFDVGTTAPRRPIEYLYMLYFITHIPITIILDTQPVLPRWIFPKPCVDLLKWYTKVTPDPLMGDPKPWFIAFCFCEITIQLPCFFIGVYVFYKGVEKNKWCRIPLMLYGCHTATTVWSIAFEILFADFSTYNNPGPETMSDRLVLLAIYSPYLLIPFLLVFDTVFSKIYQPNNSIANNKSKVQ</sequence>
<dbReference type="OrthoDB" id="433124at2759"/>
<feature type="transmembrane region" description="Helical" evidence="9">
    <location>
        <begin position="20"/>
        <end position="40"/>
    </location>
</feature>
<dbReference type="STRING" id="225164.V4CP27"/>
<dbReference type="OMA" id="EFKDPMV"/>
<feature type="transmembrane region" description="Helical" evidence="9">
    <location>
        <begin position="71"/>
        <end position="95"/>
    </location>
</feature>
<gene>
    <name evidence="11" type="ORF">LOTGIDRAFT_180041</name>
</gene>
<dbReference type="GeneID" id="20244378"/>